<organism evidence="2 3">
    <name type="scientific">Methanosarcina barkeri CM1</name>
    <dbReference type="NCBI Taxonomy" id="796385"/>
    <lineage>
        <taxon>Archaea</taxon>
        <taxon>Methanobacteriati</taxon>
        <taxon>Methanobacteriota</taxon>
        <taxon>Stenosarchaea group</taxon>
        <taxon>Methanomicrobia</taxon>
        <taxon>Methanosarcinales</taxon>
        <taxon>Methanosarcinaceae</taxon>
        <taxon>Methanosarcina</taxon>
    </lineage>
</organism>
<reference evidence="2 3" key="2">
    <citation type="journal article" date="2015" name="Stand. Genomic Sci.">
        <title>The complete genome sequence of the rumen methanogen Methanosarcina barkeri CM1.</title>
        <authorList>
            <person name="Lambie S.C."/>
            <person name="Kelly W.J."/>
            <person name="Leahy S.C."/>
            <person name="Li D."/>
            <person name="Reilly K."/>
            <person name="McAllister T.A."/>
            <person name="Valle E.R."/>
            <person name="Attwood G.T."/>
            <person name="Altermann E."/>
        </authorList>
    </citation>
    <scope>NUCLEOTIDE SEQUENCE [LARGE SCALE GENOMIC DNA]</scope>
    <source>
        <strain evidence="2 3">CM1</strain>
    </source>
</reference>
<proteinExistence type="predicted"/>
<dbReference type="AlphaFoldDB" id="A0A0G3CDT4"/>
<keyword evidence="1" id="KW-0812">Transmembrane</keyword>
<sequence length="136" mass="14775">MCYCVSGALQYTERDTMLNIELLPVLLRFLFGGSAVAISAIVAKKFGGRLGGVFAAFPAVYLAAILGLSIDYKGSELLLISEQLSKGALVGMLADICCALAASYFILRSGWKKGLVYSLLLWAMLAPAIYFVWFRF</sequence>
<gene>
    <name evidence="2" type="ORF">MCM1_0130</name>
</gene>
<evidence type="ECO:0000256" key="1">
    <source>
        <dbReference type="SAM" id="Phobius"/>
    </source>
</evidence>
<evidence type="ECO:0000313" key="2">
    <source>
        <dbReference type="EMBL" id="AKJ37252.1"/>
    </source>
</evidence>
<dbReference type="InterPro" id="IPR021493">
    <property type="entry name" value="DUF3147"/>
</dbReference>
<reference evidence="3" key="1">
    <citation type="submission" date="2014-06" db="EMBL/GenBank/DDBJ databases">
        <title>The complete genome sequence of Methanosarcina barkeri CM1.</title>
        <authorList>
            <consortium name="Pastoral Greenhouse Gas Research Consortium"/>
            <person name="Lambie S.C."/>
            <person name="Leahy S.C."/>
            <person name="Kelly W.J."/>
            <person name="Li D."/>
            <person name="Reilly K."/>
            <person name="Attwood G.T."/>
            <person name="Altermann E."/>
        </authorList>
    </citation>
    <scope>NUCLEOTIDE SEQUENCE [LARGE SCALE GENOMIC DNA]</scope>
    <source>
        <strain evidence="3">CM1</strain>
    </source>
</reference>
<dbReference type="Pfam" id="PF11345">
    <property type="entry name" value="DUF3147"/>
    <property type="match status" value="1"/>
</dbReference>
<feature type="transmembrane region" description="Helical" evidence="1">
    <location>
        <begin position="114"/>
        <end position="133"/>
    </location>
</feature>
<name>A0A0G3CDT4_METBA</name>
<protein>
    <recommendedName>
        <fullName evidence="4">DUF3147 family protein</fullName>
    </recommendedName>
</protein>
<feature type="transmembrane region" description="Helical" evidence="1">
    <location>
        <begin position="50"/>
        <end position="68"/>
    </location>
</feature>
<accession>A0A0G3CDT4</accession>
<keyword evidence="1" id="KW-1133">Transmembrane helix</keyword>
<keyword evidence="1" id="KW-0472">Membrane</keyword>
<feature type="transmembrane region" description="Helical" evidence="1">
    <location>
        <begin position="88"/>
        <end position="107"/>
    </location>
</feature>
<evidence type="ECO:0000313" key="3">
    <source>
        <dbReference type="Proteomes" id="UP000035331"/>
    </source>
</evidence>
<dbReference type="Proteomes" id="UP000035331">
    <property type="component" value="Chromosome"/>
</dbReference>
<evidence type="ECO:0008006" key="4">
    <source>
        <dbReference type="Google" id="ProtNLM"/>
    </source>
</evidence>
<feature type="transmembrane region" description="Helical" evidence="1">
    <location>
        <begin position="25"/>
        <end position="43"/>
    </location>
</feature>
<dbReference type="EMBL" id="CP008746">
    <property type="protein sequence ID" value="AKJ37252.1"/>
    <property type="molecule type" value="Genomic_DNA"/>
</dbReference>
<dbReference type="PATRIC" id="fig|796385.3.peg.155"/>